<proteinExistence type="predicted"/>
<accession>A0A1F5YN63</accession>
<dbReference type="STRING" id="1817867.A3F83_03920"/>
<dbReference type="SUPFAM" id="SSF101478">
    <property type="entry name" value="ADP-ribosylglycohydrolase"/>
    <property type="match status" value="1"/>
</dbReference>
<feature type="binding site" evidence="1">
    <location>
        <position position="387"/>
    </location>
    <ligand>
        <name>Mg(2+)</name>
        <dbReference type="ChEBI" id="CHEBI:18420"/>
        <label>1</label>
    </ligand>
</feature>
<comment type="cofactor">
    <cofactor evidence="1">
        <name>Mg(2+)</name>
        <dbReference type="ChEBI" id="CHEBI:18420"/>
    </cofactor>
    <text evidence="1">Binds 2 magnesium ions per subunit.</text>
</comment>
<dbReference type="AlphaFoldDB" id="A0A1F5YN63"/>
<keyword evidence="1" id="KW-0460">Magnesium</keyword>
<feature type="binding site" evidence="1">
    <location>
        <position position="389"/>
    </location>
    <ligand>
        <name>Mg(2+)</name>
        <dbReference type="ChEBI" id="CHEBI:18420"/>
        <label>1</label>
    </ligand>
</feature>
<gene>
    <name evidence="2" type="ORF">A3F83_03920</name>
</gene>
<evidence type="ECO:0000313" key="3">
    <source>
        <dbReference type="Proteomes" id="UP000179129"/>
    </source>
</evidence>
<name>A0A1F5YN63_9BACT</name>
<sequence length="453" mass="51490">MLKIENLYIGRRELEYARQQLIDEGRDTGPLEDLFARYLNLSDKQLAECQAELGEFLDRTLSLPPRKDYPYHEPSDLEGIRAARPLAVKGLELDFDEESLRDKIHGAWLGRIAGCLLGKPVEGWDSKRQWGYLRSLERYPLQDYFRAEVPHRVAEKYEIRRERAFIDTIERMPWDDDINYTVAGMLVLKKYGRDFTPEDVADFWLQNLPVLSTWTAERTAYRNFLLGIAPPESAVYRNIFCEWIGAQIRADAYGYLALGHPELAAEYAWRDASVSHIRNGIYGSLWVAAMLAAAPFVKSAREAMLSGLAQVPARCRLTEAIHQVIDWYDQGLGFETAIHRIHARWDEHFGHHWCHTIPNAQLVALGLLWGEGDFEKTICRAVQGCFDTDCNGATAGSVAGLILGASGLPEKWIAPLNNEVETSIPGYQLVTIESLARECFQLYLELESRKPTG</sequence>
<reference evidence="2 3" key="1">
    <citation type="journal article" date="2016" name="Nat. Commun.">
        <title>Thousands of microbial genomes shed light on interconnected biogeochemical processes in an aquifer system.</title>
        <authorList>
            <person name="Anantharaman K."/>
            <person name="Brown C.T."/>
            <person name="Hug L.A."/>
            <person name="Sharon I."/>
            <person name="Castelle C.J."/>
            <person name="Probst A.J."/>
            <person name="Thomas B.C."/>
            <person name="Singh A."/>
            <person name="Wilkins M.J."/>
            <person name="Karaoz U."/>
            <person name="Brodie E.L."/>
            <person name="Williams K.H."/>
            <person name="Hubbard S.S."/>
            <person name="Banfield J.F."/>
        </authorList>
    </citation>
    <scope>NUCLEOTIDE SEQUENCE [LARGE SCALE GENOMIC DNA]</scope>
</reference>
<evidence type="ECO:0000256" key="1">
    <source>
        <dbReference type="PIRSR" id="PIRSR605502-1"/>
    </source>
</evidence>
<evidence type="ECO:0008006" key="4">
    <source>
        <dbReference type="Google" id="ProtNLM"/>
    </source>
</evidence>
<organism evidence="2 3">
    <name type="scientific">Candidatus Glassbacteria bacterium RIFCSPLOWO2_12_FULL_58_11</name>
    <dbReference type="NCBI Taxonomy" id="1817867"/>
    <lineage>
        <taxon>Bacteria</taxon>
        <taxon>Candidatus Glassiibacteriota</taxon>
    </lineage>
</organism>
<dbReference type="Proteomes" id="UP000179129">
    <property type="component" value="Unassembled WGS sequence"/>
</dbReference>
<dbReference type="InterPro" id="IPR005502">
    <property type="entry name" value="Ribosyl_crysJ1"/>
</dbReference>
<comment type="caution">
    <text evidence="2">The sequence shown here is derived from an EMBL/GenBank/DDBJ whole genome shotgun (WGS) entry which is preliminary data.</text>
</comment>
<keyword evidence="1" id="KW-0479">Metal-binding</keyword>
<evidence type="ECO:0000313" key="2">
    <source>
        <dbReference type="EMBL" id="OGG01595.1"/>
    </source>
</evidence>
<protein>
    <recommendedName>
        <fullName evidence="4">ADP-ribosylglycohydrolase</fullName>
    </recommendedName>
</protein>
<dbReference type="EMBL" id="MFIX01000205">
    <property type="protein sequence ID" value="OGG01595.1"/>
    <property type="molecule type" value="Genomic_DNA"/>
</dbReference>
<dbReference type="Pfam" id="PF03747">
    <property type="entry name" value="ADP_ribosyl_GH"/>
    <property type="match status" value="1"/>
</dbReference>
<dbReference type="InterPro" id="IPR036705">
    <property type="entry name" value="Ribosyl_crysJ1_sf"/>
</dbReference>
<dbReference type="GO" id="GO:0046872">
    <property type="term" value="F:metal ion binding"/>
    <property type="evidence" value="ECO:0007669"/>
    <property type="project" value="UniProtKB-KW"/>
</dbReference>
<dbReference type="Gene3D" id="1.10.4080.10">
    <property type="entry name" value="ADP-ribosylation/Crystallin J1"/>
    <property type="match status" value="1"/>
</dbReference>